<feature type="transmembrane region" description="Helical" evidence="1">
    <location>
        <begin position="44"/>
        <end position="68"/>
    </location>
</feature>
<feature type="transmembrane region" description="Helical" evidence="1">
    <location>
        <begin position="97"/>
        <end position="117"/>
    </location>
</feature>
<dbReference type="EMBL" id="KQ964574">
    <property type="protein sequence ID" value="KXN68472.1"/>
    <property type="molecule type" value="Genomic_DNA"/>
</dbReference>
<name>A0A137P0G7_CONC2</name>
<dbReference type="AlphaFoldDB" id="A0A137P0G7"/>
<evidence type="ECO:0008006" key="4">
    <source>
        <dbReference type="Google" id="ProtNLM"/>
    </source>
</evidence>
<reference evidence="2 3" key="1">
    <citation type="journal article" date="2015" name="Genome Biol. Evol.">
        <title>Phylogenomic analyses indicate that early fungi evolved digesting cell walls of algal ancestors of land plants.</title>
        <authorList>
            <person name="Chang Y."/>
            <person name="Wang S."/>
            <person name="Sekimoto S."/>
            <person name="Aerts A.L."/>
            <person name="Choi C."/>
            <person name="Clum A."/>
            <person name="LaButti K.M."/>
            <person name="Lindquist E.A."/>
            <person name="Yee Ngan C."/>
            <person name="Ohm R.A."/>
            <person name="Salamov A.A."/>
            <person name="Grigoriev I.V."/>
            <person name="Spatafora J.W."/>
            <person name="Berbee M.L."/>
        </authorList>
    </citation>
    <scope>NUCLEOTIDE SEQUENCE [LARGE SCALE GENOMIC DNA]</scope>
    <source>
        <strain evidence="2 3">NRRL 28638</strain>
    </source>
</reference>
<keyword evidence="1" id="KW-1133">Transmembrane helix</keyword>
<proteinExistence type="predicted"/>
<dbReference type="Proteomes" id="UP000070444">
    <property type="component" value="Unassembled WGS sequence"/>
</dbReference>
<evidence type="ECO:0000313" key="3">
    <source>
        <dbReference type="Proteomes" id="UP000070444"/>
    </source>
</evidence>
<organism evidence="2 3">
    <name type="scientific">Conidiobolus coronatus (strain ATCC 28846 / CBS 209.66 / NRRL 28638)</name>
    <name type="common">Delacroixia coronata</name>
    <dbReference type="NCBI Taxonomy" id="796925"/>
    <lineage>
        <taxon>Eukaryota</taxon>
        <taxon>Fungi</taxon>
        <taxon>Fungi incertae sedis</taxon>
        <taxon>Zoopagomycota</taxon>
        <taxon>Entomophthoromycotina</taxon>
        <taxon>Entomophthoromycetes</taxon>
        <taxon>Entomophthorales</taxon>
        <taxon>Ancylistaceae</taxon>
        <taxon>Conidiobolus</taxon>
    </lineage>
</organism>
<keyword evidence="1" id="KW-0472">Membrane</keyword>
<sequence>MSIELVYILVLSSIGISKNQLGVVNLGYACMILPRLFLGKITTYSYLILMLANFVCMIYCYLGIVIKLRLKAFKDIQRLNLNKDQTLRQMNRTAVKVIAILILYIGVNSLELADLFIEVKTSTTRPSLPDLISANLMSIEPIINSLILVQFHDSVRLSLLETFPLIGRIFRFRSGESNLNQNQFNNFESV</sequence>
<keyword evidence="1" id="KW-0812">Transmembrane</keyword>
<evidence type="ECO:0000256" key="1">
    <source>
        <dbReference type="SAM" id="Phobius"/>
    </source>
</evidence>
<dbReference type="SUPFAM" id="SSF81321">
    <property type="entry name" value="Family A G protein-coupled receptor-like"/>
    <property type="match status" value="1"/>
</dbReference>
<accession>A0A137P0G7</accession>
<dbReference type="Gene3D" id="1.20.1070.10">
    <property type="entry name" value="Rhodopsin 7-helix transmembrane proteins"/>
    <property type="match status" value="1"/>
</dbReference>
<protein>
    <recommendedName>
        <fullName evidence="4">G-protein coupled receptors family 1 profile domain-containing protein</fullName>
    </recommendedName>
</protein>
<keyword evidence="3" id="KW-1185">Reference proteome</keyword>
<gene>
    <name evidence="2" type="ORF">CONCODRAFT_9273</name>
</gene>
<evidence type="ECO:0000313" key="2">
    <source>
        <dbReference type="EMBL" id="KXN68472.1"/>
    </source>
</evidence>